<dbReference type="RefSeq" id="WP_245710710.1">
    <property type="nucleotide sequence ID" value="NZ_FNYH01000014.1"/>
</dbReference>
<dbReference type="InterPro" id="IPR005835">
    <property type="entry name" value="NTP_transferase_dom"/>
</dbReference>
<dbReference type="InterPro" id="IPR046342">
    <property type="entry name" value="CBS_dom_sf"/>
</dbReference>
<dbReference type="SUPFAM" id="SSF53448">
    <property type="entry name" value="Nucleotide-diphospho-sugar transferases"/>
    <property type="match status" value="1"/>
</dbReference>
<evidence type="ECO:0000256" key="1">
    <source>
        <dbReference type="PROSITE-ProRule" id="PRU00703"/>
    </source>
</evidence>
<keyword evidence="4" id="KW-1185">Reference proteome</keyword>
<dbReference type="InterPro" id="IPR050486">
    <property type="entry name" value="Mannose-1P_guanyltransferase"/>
</dbReference>
<dbReference type="InterPro" id="IPR000644">
    <property type="entry name" value="CBS_dom"/>
</dbReference>
<dbReference type="PROSITE" id="PS51371">
    <property type="entry name" value="CBS"/>
    <property type="match status" value="1"/>
</dbReference>
<reference evidence="4" key="1">
    <citation type="submission" date="2016-10" db="EMBL/GenBank/DDBJ databases">
        <authorList>
            <person name="Varghese N."/>
            <person name="Submissions S."/>
        </authorList>
    </citation>
    <scope>NUCLEOTIDE SEQUENCE [LARGE SCALE GENOMIC DNA]</scope>
    <source>
        <strain evidence="4">DSM 7165</strain>
    </source>
</reference>
<dbReference type="PANTHER" id="PTHR22572">
    <property type="entry name" value="SUGAR-1-PHOSPHATE GUANYL TRANSFERASE"/>
    <property type="match status" value="1"/>
</dbReference>
<protein>
    <submittedName>
        <fullName evidence="3">CBS domain-containing protein</fullName>
    </submittedName>
</protein>
<accession>A0A1H6U3U0</accession>
<dbReference type="CDD" id="cd06426">
    <property type="entry name" value="NTP_transferase_like_2"/>
    <property type="match status" value="1"/>
</dbReference>
<dbReference type="Pfam" id="PF00571">
    <property type="entry name" value="CBS"/>
    <property type="match status" value="2"/>
</dbReference>
<dbReference type="EMBL" id="FNYH01000014">
    <property type="protein sequence ID" value="SEI86941.1"/>
    <property type="molecule type" value="Genomic_DNA"/>
</dbReference>
<dbReference type="CDD" id="cd04607">
    <property type="entry name" value="CBS_pair_NTP_transferase_assoc"/>
    <property type="match status" value="1"/>
</dbReference>
<proteinExistence type="predicted"/>
<dbReference type="Gene3D" id="3.10.580.10">
    <property type="entry name" value="CBS-domain"/>
    <property type="match status" value="1"/>
</dbReference>
<evidence type="ECO:0000313" key="4">
    <source>
        <dbReference type="Proteomes" id="UP000242999"/>
    </source>
</evidence>
<gene>
    <name evidence="3" type="ORF">SAMN05421831_11424</name>
</gene>
<dbReference type="AlphaFoldDB" id="A0A1H6U3U0"/>
<sequence length="303" mass="33768">MRNWKDIVISPQTPLKMAIHMMDKGALRILLVTDSENTLLGAVTDGDIRRALLASLDLQTPITQVMHKNPSVAFNTWSATRMRKLMQQKSLLHLPVVDESGQLLRLETLEKLLYPEARKNSVLLMAGGLGTRLRPLTENCPKPLLKVGGKPILAIILENFINSGFNHFYISACYLAEMIKSYFGDGSQWGVKIDYINEEKPLGTGGVLGLLPNQEISSPLIMMNGDLLTNIDFGNLLDFHEEHQGLATLGVREYEYQVPYGVIEADSYHVKSIVEKPAYKFFVNAGIYALQPELVQAAPQGQF</sequence>
<dbReference type="Proteomes" id="UP000242999">
    <property type="component" value="Unassembled WGS sequence"/>
</dbReference>
<evidence type="ECO:0000259" key="2">
    <source>
        <dbReference type="PROSITE" id="PS51371"/>
    </source>
</evidence>
<dbReference type="Pfam" id="PF00483">
    <property type="entry name" value="NTP_transferase"/>
    <property type="match status" value="1"/>
</dbReference>
<feature type="domain" description="CBS" evidence="2">
    <location>
        <begin position="1"/>
        <end position="58"/>
    </location>
</feature>
<keyword evidence="1" id="KW-0129">CBS domain</keyword>
<name>A0A1H6U3U0_9GAMM</name>
<dbReference type="InterPro" id="IPR029044">
    <property type="entry name" value="Nucleotide-diphossugar_trans"/>
</dbReference>
<dbReference type="Gene3D" id="3.90.550.10">
    <property type="entry name" value="Spore Coat Polysaccharide Biosynthesis Protein SpsA, Chain A"/>
    <property type="match status" value="1"/>
</dbReference>
<organism evidence="3 4">
    <name type="scientific">Allopseudospirillum japonicum</name>
    <dbReference type="NCBI Taxonomy" id="64971"/>
    <lineage>
        <taxon>Bacteria</taxon>
        <taxon>Pseudomonadati</taxon>
        <taxon>Pseudomonadota</taxon>
        <taxon>Gammaproteobacteria</taxon>
        <taxon>Oceanospirillales</taxon>
        <taxon>Oceanospirillaceae</taxon>
        <taxon>Allopseudospirillum</taxon>
    </lineage>
</organism>
<dbReference type="STRING" id="64971.SAMN05421831_11424"/>
<evidence type="ECO:0000313" key="3">
    <source>
        <dbReference type="EMBL" id="SEI86941.1"/>
    </source>
</evidence>